<reference evidence="8" key="1">
    <citation type="submission" date="2021-01" db="UniProtKB">
        <authorList>
            <consortium name="EnsemblMetazoa"/>
        </authorList>
    </citation>
    <scope>IDENTIFICATION</scope>
</reference>
<dbReference type="Gene3D" id="2.60.60.20">
    <property type="entry name" value="PLAT/LH2 domain"/>
    <property type="match status" value="1"/>
</dbReference>
<evidence type="ECO:0000256" key="2">
    <source>
        <dbReference type="ARBA" id="ARBA00022964"/>
    </source>
</evidence>
<proteinExistence type="predicted"/>
<dbReference type="InterPro" id="IPR036226">
    <property type="entry name" value="LipOase_C_sf"/>
</dbReference>
<dbReference type="GO" id="GO:0034440">
    <property type="term" value="P:lipid oxidation"/>
    <property type="evidence" value="ECO:0007669"/>
    <property type="project" value="InterPro"/>
</dbReference>
<keyword evidence="2" id="KW-0223">Dioxygenase</keyword>
<dbReference type="PROSITE" id="PS50095">
    <property type="entry name" value="PLAT"/>
    <property type="match status" value="1"/>
</dbReference>
<feature type="domain" description="PLAT" evidence="6">
    <location>
        <begin position="10"/>
        <end position="127"/>
    </location>
</feature>
<evidence type="ECO:0000256" key="4">
    <source>
        <dbReference type="ARBA" id="ARBA00023098"/>
    </source>
</evidence>
<dbReference type="PROSITE" id="PS00081">
    <property type="entry name" value="LIPOXYGENASE_2"/>
    <property type="match status" value="1"/>
</dbReference>
<comment type="caution">
    <text evidence="5">Lacks conserved residue(s) required for the propagation of feature annotation.</text>
</comment>
<keyword evidence="3" id="KW-0560">Oxidoreductase</keyword>
<dbReference type="PRINTS" id="PR00087">
    <property type="entry name" value="LIPOXYGENASE"/>
</dbReference>
<dbReference type="InterPro" id="IPR020834">
    <property type="entry name" value="LipOase_CS"/>
</dbReference>
<dbReference type="Gene3D" id="1.20.245.10">
    <property type="entry name" value="Lipoxygenase-1, Domain 5"/>
    <property type="match status" value="1"/>
</dbReference>
<evidence type="ECO:0008006" key="10">
    <source>
        <dbReference type="Google" id="ProtNLM"/>
    </source>
</evidence>
<dbReference type="RefSeq" id="XP_066929480.1">
    <property type="nucleotide sequence ID" value="XM_067073379.1"/>
</dbReference>
<dbReference type="GO" id="GO:0046872">
    <property type="term" value="F:metal ion binding"/>
    <property type="evidence" value="ECO:0007669"/>
    <property type="project" value="UniProtKB-KW"/>
</dbReference>
<feature type="domain" description="Lipoxygenase" evidence="7">
    <location>
        <begin position="129"/>
        <end position="676"/>
    </location>
</feature>
<dbReference type="Proteomes" id="UP000594262">
    <property type="component" value="Unplaced"/>
</dbReference>
<keyword evidence="9" id="KW-1185">Reference proteome</keyword>
<evidence type="ECO:0000313" key="8">
    <source>
        <dbReference type="EnsemblMetazoa" id="CLYHEMP016613.1"/>
    </source>
</evidence>
<dbReference type="InterPro" id="IPR036392">
    <property type="entry name" value="PLAT/LH2_dom_sf"/>
</dbReference>
<dbReference type="Gene3D" id="3.10.450.60">
    <property type="match status" value="1"/>
</dbReference>
<dbReference type="InterPro" id="IPR000907">
    <property type="entry name" value="LipOase"/>
</dbReference>
<protein>
    <recommendedName>
        <fullName evidence="10">Allene oxide synthase lipoxygenase protein</fullName>
    </recommendedName>
</protein>
<dbReference type="AlphaFoldDB" id="A0A7M5X270"/>
<evidence type="ECO:0000256" key="3">
    <source>
        <dbReference type="ARBA" id="ARBA00023002"/>
    </source>
</evidence>
<dbReference type="EnsemblMetazoa" id="CLYHEMT016613.2">
    <property type="protein sequence ID" value="CLYHEMP016613.2"/>
    <property type="gene ID" value="CLYHEMG016613"/>
</dbReference>
<evidence type="ECO:0000256" key="5">
    <source>
        <dbReference type="PROSITE-ProRule" id="PRU00152"/>
    </source>
</evidence>
<dbReference type="InterPro" id="IPR013819">
    <property type="entry name" value="LipOase_C"/>
</dbReference>
<dbReference type="SUPFAM" id="SSF48484">
    <property type="entry name" value="Lipoxigenase"/>
    <property type="match status" value="1"/>
</dbReference>
<dbReference type="InterPro" id="IPR001024">
    <property type="entry name" value="PLAT/LH2_dom"/>
</dbReference>
<keyword evidence="1" id="KW-0479">Metal-binding</keyword>
<dbReference type="SMART" id="SM00308">
    <property type="entry name" value="LH2"/>
    <property type="match status" value="1"/>
</dbReference>
<dbReference type="Pfam" id="PF01477">
    <property type="entry name" value="PLAT"/>
    <property type="match status" value="1"/>
</dbReference>
<dbReference type="GeneID" id="136817036"/>
<dbReference type="SUPFAM" id="SSF49723">
    <property type="entry name" value="Lipase/lipooxygenase domain (PLAT/LH2 domain)"/>
    <property type="match status" value="1"/>
</dbReference>
<dbReference type="OrthoDB" id="407298at2759"/>
<sequence length="676" mass="77690">MGLFSTTKTKKYTVTVKTGKAEKSGTNATIKIVLVDESGKSSEKFSLNRLFYNDFEYGREDDYEVHTEEDFGNLHAIILHRDKIGLYDDWFVEHVAVHHELEGKIHFPLNRWMPANKPMHFEKYDSQLPQIVKANNPGLYKQREDELKVKQKKFNYAPIGGMKGMPRSVTTLPPEEVFSKDYTKEVGLTKLGSQVSGFLNSLRYPSEFNSFADFYQLFFGRINVFDVPSGHQNWRSDEKFAALRLIGPNCTKIRGCKKDGGIPEKFKVEEEKISLFLEGKSLAEQIEADKLFYVTYQDLEEYVMPANNEPMVCPFALFYSRCDGVLVPIAIQLFQEPSEDNPVFYPPPVDEETLWLLAKFWFGVADSNYHEPVTHLMETHMVAGDFITCFHHSISPSHPIYKLLLPHFIFLLHINTKGLPVLTGATGTFNKVLMLGKENCDALMLKKYQQYSLKEDGWLDAEIENRGVGNLANYHYYEDGKLIFDAIHEYMKDCINTIYDGEDDNLAQDFEMQNFAKMLSDPEEGMKGVWGDGKFEKLDDLIKTVTSIVYILSCAHSAANFNQYDEYGFQPNFPFKLNGSPPKNKDSVTELELVKLFDVDITIETLKLGRVLSTQGTNKIGNYEVQYEYKPAIHAHYRKFYERLQVIAKENDEKNAKRRFAYPWLSPKVVPNSISI</sequence>
<dbReference type="RefSeq" id="XP_066929481.1">
    <property type="nucleotide sequence ID" value="XM_067073380.1"/>
</dbReference>
<dbReference type="Pfam" id="PF00305">
    <property type="entry name" value="Lipoxygenase"/>
    <property type="match status" value="1"/>
</dbReference>
<accession>A0A7M5X270</accession>
<dbReference type="EnsemblMetazoa" id="CLYHEMT016613.1">
    <property type="protein sequence ID" value="CLYHEMP016613.1"/>
    <property type="gene ID" value="CLYHEMG016613"/>
</dbReference>
<organism evidence="8 9">
    <name type="scientific">Clytia hemisphaerica</name>
    <dbReference type="NCBI Taxonomy" id="252671"/>
    <lineage>
        <taxon>Eukaryota</taxon>
        <taxon>Metazoa</taxon>
        <taxon>Cnidaria</taxon>
        <taxon>Hydrozoa</taxon>
        <taxon>Hydroidolina</taxon>
        <taxon>Leptothecata</taxon>
        <taxon>Obeliida</taxon>
        <taxon>Clytiidae</taxon>
        <taxon>Clytia</taxon>
    </lineage>
</organism>
<evidence type="ECO:0000259" key="6">
    <source>
        <dbReference type="PROSITE" id="PS50095"/>
    </source>
</evidence>
<dbReference type="PROSITE" id="PS51393">
    <property type="entry name" value="LIPOXYGENASE_3"/>
    <property type="match status" value="1"/>
</dbReference>
<evidence type="ECO:0000313" key="9">
    <source>
        <dbReference type="Proteomes" id="UP000594262"/>
    </source>
</evidence>
<evidence type="ECO:0000259" key="7">
    <source>
        <dbReference type="PROSITE" id="PS51393"/>
    </source>
</evidence>
<dbReference type="PANTHER" id="PTHR11771">
    <property type="entry name" value="LIPOXYGENASE"/>
    <property type="match status" value="1"/>
</dbReference>
<keyword evidence="4" id="KW-0443">Lipid metabolism</keyword>
<dbReference type="GO" id="GO:0016702">
    <property type="term" value="F:oxidoreductase activity, acting on single donors with incorporation of molecular oxygen, incorporation of two atoms of oxygen"/>
    <property type="evidence" value="ECO:0007669"/>
    <property type="project" value="InterPro"/>
</dbReference>
<evidence type="ECO:0000256" key="1">
    <source>
        <dbReference type="ARBA" id="ARBA00022723"/>
    </source>
</evidence>
<name>A0A7M5X270_9CNID</name>